<gene>
    <name evidence="1" type="ORF">KI387_003345</name>
</gene>
<feature type="non-terminal residue" evidence="1">
    <location>
        <position position="1"/>
    </location>
</feature>
<evidence type="ECO:0000313" key="2">
    <source>
        <dbReference type="Proteomes" id="UP000824469"/>
    </source>
</evidence>
<protein>
    <submittedName>
        <fullName evidence="1">Uncharacterized protein</fullName>
    </submittedName>
</protein>
<evidence type="ECO:0000313" key="1">
    <source>
        <dbReference type="EMBL" id="KAH9331237.1"/>
    </source>
</evidence>
<name>A0AA38LS12_TAXCH</name>
<proteinExistence type="predicted"/>
<dbReference type="EMBL" id="JAHRHJ020000001">
    <property type="protein sequence ID" value="KAH9331237.1"/>
    <property type="molecule type" value="Genomic_DNA"/>
</dbReference>
<keyword evidence="2" id="KW-1185">Reference proteome</keyword>
<sequence>IDNVHYFELTNNDFEYLRALMIDKYDGGVPSKDDRKLLMSLVVSQEKEYNTR</sequence>
<comment type="caution">
    <text evidence="1">The sequence shown here is derived from an EMBL/GenBank/DDBJ whole genome shotgun (WGS) entry which is preliminary data.</text>
</comment>
<dbReference type="Proteomes" id="UP000824469">
    <property type="component" value="Unassembled WGS sequence"/>
</dbReference>
<organism evidence="1 2">
    <name type="scientific">Taxus chinensis</name>
    <name type="common">Chinese yew</name>
    <name type="synonym">Taxus wallichiana var. chinensis</name>
    <dbReference type="NCBI Taxonomy" id="29808"/>
    <lineage>
        <taxon>Eukaryota</taxon>
        <taxon>Viridiplantae</taxon>
        <taxon>Streptophyta</taxon>
        <taxon>Embryophyta</taxon>
        <taxon>Tracheophyta</taxon>
        <taxon>Spermatophyta</taxon>
        <taxon>Pinopsida</taxon>
        <taxon>Pinidae</taxon>
        <taxon>Conifers II</taxon>
        <taxon>Cupressales</taxon>
        <taxon>Taxaceae</taxon>
        <taxon>Taxus</taxon>
    </lineage>
</organism>
<reference evidence="1 2" key="1">
    <citation type="journal article" date="2021" name="Nat. Plants">
        <title>The Taxus genome provides insights into paclitaxel biosynthesis.</title>
        <authorList>
            <person name="Xiong X."/>
            <person name="Gou J."/>
            <person name="Liao Q."/>
            <person name="Li Y."/>
            <person name="Zhou Q."/>
            <person name="Bi G."/>
            <person name="Li C."/>
            <person name="Du R."/>
            <person name="Wang X."/>
            <person name="Sun T."/>
            <person name="Guo L."/>
            <person name="Liang H."/>
            <person name="Lu P."/>
            <person name="Wu Y."/>
            <person name="Zhang Z."/>
            <person name="Ro D.K."/>
            <person name="Shang Y."/>
            <person name="Huang S."/>
            <person name="Yan J."/>
        </authorList>
    </citation>
    <scope>NUCLEOTIDE SEQUENCE [LARGE SCALE GENOMIC DNA]</scope>
    <source>
        <strain evidence="1">Ta-2019</strain>
    </source>
</reference>
<dbReference type="AlphaFoldDB" id="A0AA38LS12"/>
<feature type="non-terminal residue" evidence="1">
    <location>
        <position position="52"/>
    </location>
</feature>
<accession>A0AA38LS12</accession>